<dbReference type="InterPro" id="IPR036412">
    <property type="entry name" value="HAD-like_sf"/>
</dbReference>
<keyword evidence="3" id="KW-0378">Hydrolase</keyword>
<protein>
    <submittedName>
        <fullName evidence="6">HAD family phosphatase</fullName>
    </submittedName>
</protein>
<gene>
    <name evidence="6" type="ORF">IAB59_00705</name>
</gene>
<dbReference type="AlphaFoldDB" id="A0A9D1G9Z2"/>
<dbReference type="Gene3D" id="3.30.1240.10">
    <property type="match status" value="2"/>
</dbReference>
<dbReference type="PANTHER" id="PTHR47267">
    <property type="match status" value="1"/>
</dbReference>
<proteinExistence type="inferred from homology"/>
<name>A0A9D1G9Z2_9FIRM</name>
<evidence type="ECO:0000256" key="2">
    <source>
        <dbReference type="ARBA" id="ARBA00022723"/>
    </source>
</evidence>
<dbReference type="Pfam" id="PF08282">
    <property type="entry name" value="Hydrolase_3"/>
    <property type="match status" value="2"/>
</dbReference>
<sequence>MKKILISDYDGTFYQNDLDIKKNIDKVNEFRTLGNLFVLATGRSYVDLKQKIDKYEIPYDYLILNHGALLLSKDLEIIKVFTLDKELSDSILDYANNNKDIYDVVLINTFKKRVDDTSNVVKIMLKLYSYDKSFEVKNYIDESYTNIRSYLVRDEDYYLVEIVSSEASKSFMIEKILEKEKIVKKNVFTIGDGINDIDMIKNYNG</sequence>
<dbReference type="InterPro" id="IPR023214">
    <property type="entry name" value="HAD_sf"/>
</dbReference>
<reference evidence="6" key="1">
    <citation type="submission" date="2020-10" db="EMBL/GenBank/DDBJ databases">
        <authorList>
            <person name="Gilroy R."/>
        </authorList>
    </citation>
    <scope>NUCLEOTIDE SEQUENCE</scope>
    <source>
        <strain evidence="6">CHK195-26880</strain>
    </source>
</reference>
<evidence type="ECO:0000313" key="6">
    <source>
        <dbReference type="EMBL" id="HIT36981.1"/>
    </source>
</evidence>
<evidence type="ECO:0000313" key="7">
    <source>
        <dbReference type="Proteomes" id="UP000886833"/>
    </source>
</evidence>
<evidence type="ECO:0000256" key="1">
    <source>
        <dbReference type="ARBA" id="ARBA00001946"/>
    </source>
</evidence>
<accession>A0A9D1G9Z2</accession>
<dbReference type="PANTHER" id="PTHR47267:SF4">
    <property type="entry name" value="PYRIDOXAL PHOSPHATE PHOSPHATASE YIGL"/>
    <property type="match status" value="1"/>
</dbReference>
<dbReference type="SUPFAM" id="SSF56784">
    <property type="entry name" value="HAD-like"/>
    <property type="match status" value="1"/>
</dbReference>
<dbReference type="EMBL" id="DVKQ01000007">
    <property type="protein sequence ID" value="HIT36981.1"/>
    <property type="molecule type" value="Genomic_DNA"/>
</dbReference>
<keyword evidence="4" id="KW-0460">Magnesium</keyword>
<dbReference type="GO" id="GO:0046872">
    <property type="term" value="F:metal ion binding"/>
    <property type="evidence" value="ECO:0007669"/>
    <property type="project" value="UniProtKB-KW"/>
</dbReference>
<evidence type="ECO:0000256" key="4">
    <source>
        <dbReference type="ARBA" id="ARBA00022842"/>
    </source>
</evidence>
<dbReference type="Gene3D" id="3.40.50.1000">
    <property type="entry name" value="HAD superfamily/HAD-like"/>
    <property type="match status" value="2"/>
</dbReference>
<dbReference type="InterPro" id="IPR006379">
    <property type="entry name" value="HAD-SF_hydro_IIB"/>
</dbReference>
<reference evidence="6" key="2">
    <citation type="journal article" date="2021" name="PeerJ">
        <title>Extensive microbial diversity within the chicken gut microbiome revealed by metagenomics and culture.</title>
        <authorList>
            <person name="Gilroy R."/>
            <person name="Ravi A."/>
            <person name="Getino M."/>
            <person name="Pursley I."/>
            <person name="Horton D.L."/>
            <person name="Alikhan N.F."/>
            <person name="Baker D."/>
            <person name="Gharbi K."/>
            <person name="Hall N."/>
            <person name="Watson M."/>
            <person name="Adriaenssens E.M."/>
            <person name="Foster-Nyarko E."/>
            <person name="Jarju S."/>
            <person name="Secka A."/>
            <person name="Antonio M."/>
            <person name="Oren A."/>
            <person name="Chaudhuri R.R."/>
            <person name="La Ragione R."/>
            <person name="Hildebrand F."/>
            <person name="Pallen M.J."/>
        </authorList>
    </citation>
    <scope>NUCLEOTIDE SEQUENCE</scope>
    <source>
        <strain evidence="6">CHK195-26880</strain>
    </source>
</reference>
<evidence type="ECO:0000256" key="3">
    <source>
        <dbReference type="ARBA" id="ARBA00022801"/>
    </source>
</evidence>
<comment type="similarity">
    <text evidence="5">Belongs to the HAD-like hydrolase superfamily. Cof family.</text>
</comment>
<comment type="cofactor">
    <cofactor evidence="1">
        <name>Mg(2+)</name>
        <dbReference type="ChEBI" id="CHEBI:18420"/>
    </cofactor>
</comment>
<evidence type="ECO:0000256" key="5">
    <source>
        <dbReference type="ARBA" id="ARBA00034778"/>
    </source>
</evidence>
<dbReference type="NCBIfam" id="TIGR01484">
    <property type="entry name" value="HAD-SF-IIB"/>
    <property type="match status" value="1"/>
</dbReference>
<organism evidence="6 7">
    <name type="scientific">Candidatus Onthousia faecipullorum</name>
    <dbReference type="NCBI Taxonomy" id="2840887"/>
    <lineage>
        <taxon>Bacteria</taxon>
        <taxon>Bacillati</taxon>
        <taxon>Bacillota</taxon>
        <taxon>Bacilli</taxon>
        <taxon>Candidatus Onthousia</taxon>
    </lineage>
</organism>
<dbReference type="GO" id="GO:0016791">
    <property type="term" value="F:phosphatase activity"/>
    <property type="evidence" value="ECO:0007669"/>
    <property type="project" value="UniProtKB-ARBA"/>
</dbReference>
<dbReference type="Proteomes" id="UP000886833">
    <property type="component" value="Unassembled WGS sequence"/>
</dbReference>
<comment type="caution">
    <text evidence="6">The sequence shown here is derived from an EMBL/GenBank/DDBJ whole genome shotgun (WGS) entry which is preliminary data.</text>
</comment>
<keyword evidence="2" id="KW-0479">Metal-binding</keyword>